<organism evidence="1">
    <name type="scientific">marine sediment metagenome</name>
    <dbReference type="NCBI Taxonomy" id="412755"/>
    <lineage>
        <taxon>unclassified sequences</taxon>
        <taxon>metagenomes</taxon>
        <taxon>ecological metagenomes</taxon>
    </lineage>
</organism>
<comment type="caution">
    <text evidence="1">The sequence shown here is derived from an EMBL/GenBank/DDBJ whole genome shotgun (WGS) entry which is preliminary data.</text>
</comment>
<dbReference type="AlphaFoldDB" id="X0VUN3"/>
<gene>
    <name evidence="1" type="ORF">S01H1_47511</name>
</gene>
<sequence length="43" mass="4792">MTSPRDERPVLDGAEKEFVDRLARDYAPPPMTAAERAAFDEAV</sequence>
<evidence type="ECO:0000313" key="1">
    <source>
        <dbReference type="EMBL" id="GAG22104.1"/>
    </source>
</evidence>
<feature type="non-terminal residue" evidence="1">
    <location>
        <position position="43"/>
    </location>
</feature>
<name>X0VUN3_9ZZZZ</name>
<protein>
    <submittedName>
        <fullName evidence="1">Uncharacterized protein</fullName>
    </submittedName>
</protein>
<reference evidence="1" key="1">
    <citation type="journal article" date="2014" name="Front. Microbiol.">
        <title>High frequency of phylogenetically diverse reductive dehalogenase-homologous genes in deep subseafloor sedimentary metagenomes.</title>
        <authorList>
            <person name="Kawai M."/>
            <person name="Futagami T."/>
            <person name="Toyoda A."/>
            <person name="Takaki Y."/>
            <person name="Nishi S."/>
            <person name="Hori S."/>
            <person name="Arai W."/>
            <person name="Tsubouchi T."/>
            <person name="Morono Y."/>
            <person name="Uchiyama I."/>
            <person name="Ito T."/>
            <person name="Fujiyama A."/>
            <person name="Inagaki F."/>
            <person name="Takami H."/>
        </authorList>
    </citation>
    <scope>NUCLEOTIDE SEQUENCE</scope>
    <source>
        <strain evidence="1">Expedition CK06-06</strain>
    </source>
</reference>
<accession>X0VUN3</accession>
<dbReference type="EMBL" id="BARS01030463">
    <property type="protein sequence ID" value="GAG22104.1"/>
    <property type="molecule type" value="Genomic_DNA"/>
</dbReference>
<proteinExistence type="predicted"/>